<feature type="domain" description="Kinesin motor" evidence="12">
    <location>
        <begin position="8"/>
        <end position="344"/>
    </location>
</feature>
<dbReference type="Pfam" id="PF00225">
    <property type="entry name" value="Kinesin"/>
    <property type="match status" value="1"/>
</dbReference>
<reference evidence="13 14" key="1">
    <citation type="submission" date="2022-05" db="EMBL/GenBank/DDBJ databases">
        <authorList>
            <consortium name="Genoscope - CEA"/>
            <person name="William W."/>
        </authorList>
    </citation>
    <scope>NUCLEOTIDE SEQUENCE [LARGE SCALE GENOMIC DNA]</scope>
</reference>
<feature type="region of interest" description="Disordered" evidence="11">
    <location>
        <begin position="746"/>
        <end position="775"/>
    </location>
</feature>
<dbReference type="PRINTS" id="PR00380">
    <property type="entry name" value="KINESINHEAVY"/>
</dbReference>
<feature type="compositionally biased region" description="Polar residues" evidence="11">
    <location>
        <begin position="539"/>
        <end position="553"/>
    </location>
</feature>
<feature type="region of interest" description="Disordered" evidence="11">
    <location>
        <begin position="484"/>
        <end position="572"/>
    </location>
</feature>
<keyword evidence="2" id="KW-0597">Phosphoprotein</keyword>
<dbReference type="InterPro" id="IPR001752">
    <property type="entry name" value="Kinesin_motor_dom"/>
</dbReference>
<dbReference type="SUPFAM" id="SSF52540">
    <property type="entry name" value="P-loop containing nucleoside triphosphate hydrolases"/>
    <property type="match status" value="1"/>
</dbReference>
<keyword evidence="7" id="KW-0963">Cytoplasm</keyword>
<gene>
    <name evidence="13" type="ORF">PLOB_00031158</name>
</gene>
<feature type="binding site" evidence="8">
    <location>
        <begin position="95"/>
        <end position="102"/>
    </location>
    <ligand>
        <name>ATP</name>
        <dbReference type="ChEBI" id="CHEBI:30616"/>
    </ligand>
</feature>
<evidence type="ECO:0000256" key="1">
    <source>
        <dbReference type="ARBA" id="ARBA00004245"/>
    </source>
</evidence>
<evidence type="ECO:0000256" key="6">
    <source>
        <dbReference type="ARBA" id="ARBA00023054"/>
    </source>
</evidence>
<comment type="caution">
    <text evidence="13">The sequence shown here is derived from an EMBL/GenBank/DDBJ whole genome shotgun (WGS) entry which is preliminary data.</text>
</comment>
<evidence type="ECO:0000256" key="2">
    <source>
        <dbReference type="ARBA" id="ARBA00022553"/>
    </source>
</evidence>
<evidence type="ECO:0000256" key="9">
    <source>
        <dbReference type="RuleBase" id="RU000394"/>
    </source>
</evidence>
<evidence type="ECO:0000256" key="3">
    <source>
        <dbReference type="ARBA" id="ARBA00022701"/>
    </source>
</evidence>
<proteinExistence type="inferred from homology"/>
<dbReference type="PROSITE" id="PS50067">
    <property type="entry name" value="KINESIN_MOTOR_2"/>
    <property type="match status" value="1"/>
</dbReference>
<dbReference type="SMART" id="SM00129">
    <property type="entry name" value="KISc"/>
    <property type="match status" value="1"/>
</dbReference>
<evidence type="ECO:0000256" key="7">
    <source>
        <dbReference type="ARBA" id="ARBA00023212"/>
    </source>
</evidence>
<keyword evidence="7" id="KW-0206">Cytoskeleton</keyword>
<feature type="compositionally biased region" description="Basic and acidic residues" evidence="11">
    <location>
        <begin position="561"/>
        <end position="572"/>
    </location>
</feature>
<keyword evidence="14" id="KW-1185">Reference proteome</keyword>
<dbReference type="PANTHER" id="PTHR47968">
    <property type="entry name" value="CENTROMERE PROTEIN E"/>
    <property type="match status" value="1"/>
</dbReference>
<evidence type="ECO:0000313" key="14">
    <source>
        <dbReference type="Proteomes" id="UP001159405"/>
    </source>
</evidence>
<comment type="subcellular location">
    <subcellularLocation>
        <location evidence="1">Cytoplasm</location>
        <location evidence="1">Cytoskeleton</location>
    </subcellularLocation>
</comment>
<evidence type="ECO:0000259" key="12">
    <source>
        <dbReference type="PROSITE" id="PS50067"/>
    </source>
</evidence>
<dbReference type="Proteomes" id="UP001159405">
    <property type="component" value="Unassembled WGS sequence"/>
</dbReference>
<keyword evidence="8 9" id="KW-0505">Motor protein</keyword>
<keyword evidence="6 10" id="KW-0175">Coiled coil</keyword>
<keyword evidence="3 9" id="KW-0493">Microtubule</keyword>
<keyword evidence="5 8" id="KW-0067">ATP-binding</keyword>
<dbReference type="InterPro" id="IPR019821">
    <property type="entry name" value="Kinesin_motor_CS"/>
</dbReference>
<evidence type="ECO:0000256" key="4">
    <source>
        <dbReference type="ARBA" id="ARBA00022741"/>
    </source>
</evidence>
<dbReference type="PANTHER" id="PTHR47968:SF62">
    <property type="entry name" value="KINESIN FAMILY MEMBER 5A"/>
    <property type="match status" value="1"/>
</dbReference>
<dbReference type="PROSITE" id="PS00411">
    <property type="entry name" value="KINESIN_MOTOR_1"/>
    <property type="match status" value="1"/>
</dbReference>
<keyword evidence="4 8" id="KW-0547">Nucleotide-binding</keyword>
<evidence type="ECO:0000256" key="10">
    <source>
        <dbReference type="SAM" id="Coils"/>
    </source>
</evidence>
<dbReference type="EMBL" id="CALNXK010000004">
    <property type="protein sequence ID" value="CAH3035770.1"/>
    <property type="molecule type" value="Genomic_DNA"/>
</dbReference>
<evidence type="ECO:0000256" key="8">
    <source>
        <dbReference type="PROSITE-ProRule" id="PRU00283"/>
    </source>
</evidence>
<dbReference type="Gene3D" id="3.40.850.10">
    <property type="entry name" value="Kinesin motor domain"/>
    <property type="match status" value="1"/>
</dbReference>
<feature type="coiled-coil region" evidence="10">
    <location>
        <begin position="573"/>
        <end position="608"/>
    </location>
</feature>
<sequence>MLQEDNGRVKVYARIRPTARFAQDMIELLPDGKSVNIHCKKDLRRGYINNQVLDWNFHLDRVLHNASQSDVYEECAKDIVTQALDGYNGTILAYGQTGSGKTFTMTGSTEKFQHRGIIPRAIQQVYREIRERPEYSVSVRISYLEIYNERMFDLLCTLPGAITTDPSLMTVTDDDDGYTRVKGLSVRNANSEEEALNLLFEGETNRIIAQHALNKRSSRSHCVFTIYIESHSRVESNTKYVTSKLNFVDLAGSERLSKTLSVGETQVEAMYINKSLTFLEQAVIALGDRRREHVPFRQSKLTHVLKDSIGGRCNTLLIANIWGEAVHIEETLSTLRFGNRMMNVPSEPAITEHFDTLRLCKQHEKEIRTLRQELAMHDTLTNRSQISYEPLSESQIQDVREQVKRFLAGELNDIELVNVRQIKETFAQFRVIVNSMESDVEERLRQKYVLQERDGAASATGGKLGAVPGDDSGLVGEVDGQGFGVGVAPPGVKPNVSTLVSTRKVKSRNKGKERDSAKSPVTGGAGQSDGQGSGEGQDRLQSPSAQSPTQRASTPPAKGQAFEEFKQERGSEINRILNQNKEILREKKRKAKELSESVNNLMKEINDNGVLLETRRQERLEQGEFRTDEGQVVIDEDEYELVRKVKDLKSHYRRDYEDLLNTKSEVTYCEKLVNQCRHRLVTEFDNWYSESFLGADDESKSGRDGRIPEDEQEKFDRLQLELLMEHPDSVPYYNAKMQTERRMHLTASGGSQKKRRPGALIATVRNKPPTSLTVT</sequence>
<evidence type="ECO:0000256" key="5">
    <source>
        <dbReference type="ARBA" id="ARBA00022840"/>
    </source>
</evidence>
<name>A0ABN8MWE8_9CNID</name>
<dbReference type="InterPro" id="IPR027417">
    <property type="entry name" value="P-loop_NTPase"/>
</dbReference>
<accession>A0ABN8MWE8</accession>
<evidence type="ECO:0000256" key="11">
    <source>
        <dbReference type="SAM" id="MobiDB-lite"/>
    </source>
</evidence>
<dbReference type="Pfam" id="PF23735">
    <property type="entry name" value="KIF9"/>
    <property type="match status" value="1"/>
</dbReference>
<evidence type="ECO:0000313" key="13">
    <source>
        <dbReference type="EMBL" id="CAH3035770.1"/>
    </source>
</evidence>
<feature type="compositionally biased region" description="Gly residues" evidence="11">
    <location>
        <begin position="523"/>
        <end position="535"/>
    </location>
</feature>
<dbReference type="InterPro" id="IPR036961">
    <property type="entry name" value="Kinesin_motor_dom_sf"/>
</dbReference>
<dbReference type="InterPro" id="IPR027640">
    <property type="entry name" value="Kinesin-like_fam"/>
</dbReference>
<comment type="similarity">
    <text evidence="8 9">Belongs to the TRAFAC class myosin-kinesin ATPase superfamily. Kinesin family.</text>
</comment>
<protein>
    <recommendedName>
        <fullName evidence="9">Kinesin-like protein</fullName>
    </recommendedName>
</protein>
<dbReference type="InterPro" id="IPR056524">
    <property type="entry name" value="KIF6/9_C"/>
</dbReference>
<organism evidence="13 14">
    <name type="scientific">Porites lobata</name>
    <dbReference type="NCBI Taxonomy" id="104759"/>
    <lineage>
        <taxon>Eukaryota</taxon>
        <taxon>Metazoa</taxon>
        <taxon>Cnidaria</taxon>
        <taxon>Anthozoa</taxon>
        <taxon>Hexacorallia</taxon>
        <taxon>Scleractinia</taxon>
        <taxon>Fungiina</taxon>
        <taxon>Poritidae</taxon>
        <taxon>Porites</taxon>
    </lineage>
</organism>